<gene>
    <name evidence="5" type="ORF">SAMN03084138_02202</name>
</gene>
<dbReference type="SMART" id="SM00267">
    <property type="entry name" value="GGDEF"/>
    <property type="match status" value="1"/>
</dbReference>
<feature type="coiled-coil region" evidence="1">
    <location>
        <begin position="512"/>
        <end position="539"/>
    </location>
</feature>
<dbReference type="PROSITE" id="PS50883">
    <property type="entry name" value="EAL"/>
    <property type="match status" value="1"/>
</dbReference>
<protein>
    <submittedName>
        <fullName evidence="5">Diguanylate cyclase (GGDEF) domain-containing protein</fullName>
    </submittedName>
</protein>
<feature type="domain" description="EAL" evidence="3">
    <location>
        <begin position="526"/>
        <end position="780"/>
    </location>
</feature>
<keyword evidence="2" id="KW-0812">Transmembrane</keyword>
<evidence type="ECO:0000256" key="2">
    <source>
        <dbReference type="SAM" id="Phobius"/>
    </source>
</evidence>
<dbReference type="InterPro" id="IPR000160">
    <property type="entry name" value="GGDEF_dom"/>
</dbReference>
<evidence type="ECO:0000256" key="1">
    <source>
        <dbReference type="SAM" id="Coils"/>
    </source>
</evidence>
<evidence type="ECO:0000259" key="3">
    <source>
        <dbReference type="PROSITE" id="PS50883"/>
    </source>
</evidence>
<dbReference type="AlphaFoldDB" id="A0A1I5QBF2"/>
<evidence type="ECO:0000313" key="5">
    <source>
        <dbReference type="EMBL" id="SFP43644.1"/>
    </source>
</evidence>
<dbReference type="Proteomes" id="UP000182692">
    <property type="component" value="Unassembled WGS sequence"/>
</dbReference>
<accession>A0A1I5QBF2</accession>
<dbReference type="SUPFAM" id="SSF55073">
    <property type="entry name" value="Nucleotide cyclase"/>
    <property type="match status" value="1"/>
</dbReference>
<proteinExistence type="predicted"/>
<dbReference type="CDD" id="cd01949">
    <property type="entry name" value="GGDEF"/>
    <property type="match status" value="1"/>
</dbReference>
<dbReference type="SMART" id="SM00052">
    <property type="entry name" value="EAL"/>
    <property type="match status" value="1"/>
</dbReference>
<feature type="transmembrane region" description="Helical" evidence="2">
    <location>
        <begin position="302"/>
        <end position="324"/>
    </location>
</feature>
<dbReference type="Pfam" id="PF00563">
    <property type="entry name" value="EAL"/>
    <property type="match status" value="1"/>
</dbReference>
<dbReference type="PANTHER" id="PTHR33121:SF70">
    <property type="entry name" value="SIGNALING PROTEIN YKOW"/>
    <property type="match status" value="1"/>
</dbReference>
<dbReference type="InterPro" id="IPR001633">
    <property type="entry name" value="EAL_dom"/>
</dbReference>
<dbReference type="NCBIfam" id="TIGR00254">
    <property type="entry name" value="GGDEF"/>
    <property type="match status" value="1"/>
</dbReference>
<dbReference type="SUPFAM" id="SSF141868">
    <property type="entry name" value="EAL domain-like"/>
    <property type="match status" value="1"/>
</dbReference>
<keyword evidence="2" id="KW-0472">Membrane</keyword>
<keyword evidence="1" id="KW-0175">Coiled coil</keyword>
<dbReference type="EMBL" id="FOWR01000014">
    <property type="protein sequence ID" value="SFP43644.1"/>
    <property type="molecule type" value="Genomic_DNA"/>
</dbReference>
<name>A0A1I5QBF2_9GAMM</name>
<dbReference type="CDD" id="cd01948">
    <property type="entry name" value="EAL"/>
    <property type="match status" value="1"/>
</dbReference>
<dbReference type="Gene3D" id="3.30.70.270">
    <property type="match status" value="1"/>
</dbReference>
<evidence type="ECO:0000259" key="4">
    <source>
        <dbReference type="PROSITE" id="PS50887"/>
    </source>
</evidence>
<dbReference type="GO" id="GO:0071111">
    <property type="term" value="F:cyclic-guanylate-specific phosphodiesterase activity"/>
    <property type="evidence" value="ECO:0007669"/>
    <property type="project" value="InterPro"/>
</dbReference>
<sequence length="789" mass="89084">MRSPPNRPTFKTFLVTPHIALYHICHRLVVETSDSQSRLSSLLSTPKEDTPDFQNPNGPRFTSMVAISVICMLILISTFTLYKSAQSRQVDLQGKMLNVEVNRVQRAIEVNLQKEAYFLVWLASSFEAEGVIDGKSWRVATQDVTRTFPFFSGLYWLNLEHKLQWTTPGTFSPNHLKADWKTSPPVGLNNMPVLSKLSTSDVLRHSNGDLSIEMLHPVIIEGRVVGYLGASYDIKKMVEAIATQFLTGNQTLVLSAGTVPFFGELPDAFVALSTTVDVIALGDVWQMTVWQQSNFDMSYFSLPMLIFIAGIVVTVLVGISLYLLEVNIIGRRAESDTVSMLKEEILQRREMESQLQFTANHDPQTHLPNRFAMETYLERSIRSDQDIVLLCVALDKLQEINDMYGHIVADQLLMEAAKRFKTVLPPHAILARVSNDQFMVACAGMSQLEAEMQANNIKICLEEEFYIEDNDILTTCAIGIAYRYNNDLQAEELLRHADTAAHKAKALGSRKVVAYNQTMQEQLTRKKELERAIRNAINNDELKLHFQPQVDLRTRQIVGVEALVRWESDNGTMISPDIIIQTAEETGLMQRLGHWVVDSALKQFSHMLDERCAPKCIAINVSGHEFQDGYLADYVIRSVTRYDIPPSRVQIELTEQVFIENLERNQHILNRLTTSGISLAIDDFGTGYSSLAYLKHFPVNTVKIDRGFIKDLPQSKDDLVICQAVVSMANLLQLKVVAEGVETLDQQELLRNIGCNFAQGHYYYTPMPAEELMVLLKKQRAGRLFPASS</sequence>
<feature type="domain" description="GGDEF" evidence="4">
    <location>
        <begin position="385"/>
        <end position="517"/>
    </location>
</feature>
<dbReference type="STRING" id="1121869.SAMN03084138_02202"/>
<dbReference type="InterPro" id="IPR050706">
    <property type="entry name" value="Cyclic-di-GMP_PDE-like"/>
</dbReference>
<feature type="transmembrane region" description="Helical" evidence="2">
    <location>
        <begin position="61"/>
        <end position="82"/>
    </location>
</feature>
<dbReference type="InterPro" id="IPR035919">
    <property type="entry name" value="EAL_sf"/>
</dbReference>
<keyword evidence="2" id="KW-1133">Transmembrane helix</keyword>
<dbReference type="InterPro" id="IPR029787">
    <property type="entry name" value="Nucleotide_cyclase"/>
</dbReference>
<evidence type="ECO:0000313" key="6">
    <source>
        <dbReference type="Proteomes" id="UP000182692"/>
    </source>
</evidence>
<dbReference type="Gene3D" id="3.20.20.450">
    <property type="entry name" value="EAL domain"/>
    <property type="match status" value="1"/>
</dbReference>
<reference evidence="5 6" key="1">
    <citation type="submission" date="2016-10" db="EMBL/GenBank/DDBJ databases">
        <authorList>
            <person name="de Groot N.N."/>
        </authorList>
    </citation>
    <scope>NUCLEOTIDE SEQUENCE [LARGE SCALE GENOMIC DNA]</scope>
    <source>
        <strain evidence="5 6">DSM 15893</strain>
    </source>
</reference>
<dbReference type="Pfam" id="PF00990">
    <property type="entry name" value="GGDEF"/>
    <property type="match status" value="1"/>
</dbReference>
<dbReference type="InterPro" id="IPR043128">
    <property type="entry name" value="Rev_trsase/Diguanyl_cyclase"/>
</dbReference>
<dbReference type="PROSITE" id="PS50887">
    <property type="entry name" value="GGDEF"/>
    <property type="match status" value="1"/>
</dbReference>
<organism evidence="5 6">
    <name type="scientific">Enterovibrio norvegicus DSM 15893</name>
    <dbReference type="NCBI Taxonomy" id="1121869"/>
    <lineage>
        <taxon>Bacteria</taxon>
        <taxon>Pseudomonadati</taxon>
        <taxon>Pseudomonadota</taxon>
        <taxon>Gammaproteobacteria</taxon>
        <taxon>Vibrionales</taxon>
        <taxon>Vibrionaceae</taxon>
        <taxon>Enterovibrio</taxon>
    </lineage>
</organism>
<dbReference type="PANTHER" id="PTHR33121">
    <property type="entry name" value="CYCLIC DI-GMP PHOSPHODIESTERASE PDEF"/>
    <property type="match status" value="1"/>
</dbReference>